<dbReference type="InterPro" id="IPR011047">
    <property type="entry name" value="Quinoprotein_ADH-like_sf"/>
</dbReference>
<dbReference type="PROSITE" id="PS51257">
    <property type="entry name" value="PROKAR_LIPOPROTEIN"/>
    <property type="match status" value="1"/>
</dbReference>
<evidence type="ECO:0000256" key="5">
    <source>
        <dbReference type="SAM" id="SignalP"/>
    </source>
</evidence>
<keyword evidence="4" id="KW-0564">Palmitate</keyword>
<dbReference type="PANTHER" id="PTHR34512:SF30">
    <property type="entry name" value="OUTER MEMBRANE PROTEIN ASSEMBLY FACTOR BAMB"/>
    <property type="match status" value="1"/>
</dbReference>
<feature type="chain" id="PRO_5046527317" description="Outer membrane protein assembly factor BamB" evidence="5">
    <location>
        <begin position="23"/>
        <end position="406"/>
    </location>
</feature>
<dbReference type="Proteomes" id="UP001248581">
    <property type="component" value="Chromosome"/>
</dbReference>
<proteinExistence type="inferred from homology"/>
<comment type="function">
    <text evidence="4">Part of the outer membrane protein assembly complex, which is involved in assembly and insertion of beta-barrel proteins into the outer membrane.</text>
</comment>
<dbReference type="InterPro" id="IPR002372">
    <property type="entry name" value="PQQ_rpt_dom"/>
</dbReference>
<comment type="similarity">
    <text evidence="4">Belongs to the BamB family.</text>
</comment>
<dbReference type="Pfam" id="PF13360">
    <property type="entry name" value="PQQ_2"/>
    <property type="match status" value="1"/>
</dbReference>
<protein>
    <recommendedName>
        <fullName evidence="4">Outer membrane protein assembly factor BamB</fullName>
    </recommendedName>
</protein>
<evidence type="ECO:0000256" key="2">
    <source>
        <dbReference type="ARBA" id="ARBA00023136"/>
    </source>
</evidence>
<dbReference type="HAMAP" id="MF_00923">
    <property type="entry name" value="OM_assembly_BamB"/>
    <property type="match status" value="1"/>
</dbReference>
<feature type="domain" description="Pyrrolo-quinoline quinone repeat" evidence="6">
    <location>
        <begin position="80"/>
        <end position="324"/>
    </location>
</feature>
<sequence>MTFFNKRILTALLLSSALVACSSDDEEEEAPAFAELTEIEALFEPEVIWDESIGDGVEHYFSRLSPTIAYGKVYTADRLGDAYALDLATGDEVWSIDLSDVNDERGFFDDRVSARIAGGASTGYDKVVWGSENGDVFALNAETGELEWQAKVPGEVISKPEFDSNFVIINTASGALVALDVTTGEEVWKAEQSVPPLSLRGVSGVTINSGGIFVGLASGEVGVYIVENGQQGWAKEIGEPSGSTELQRIVDVDVTPVIFGDKVFAISSNGNLAAIDLRSGREVWKRKYSSYRKLTVSGNQIFATDIQGHLYAINRNSGMELWSNLALTNRGTTGAVSVGDYVVVGDFEGYLHWMSKTDGTIVARHQVDSSGIYVTPVVHEGLLYVQSRDGDLEVIKTPEIIKASAE</sequence>
<dbReference type="SUPFAM" id="SSF50998">
    <property type="entry name" value="Quinoprotein alcohol dehydrogenase-like"/>
    <property type="match status" value="1"/>
</dbReference>
<gene>
    <name evidence="4 7" type="primary">bamB</name>
    <name evidence="7" type="ORF">RI845_04205</name>
</gene>
<evidence type="ECO:0000256" key="4">
    <source>
        <dbReference type="HAMAP-Rule" id="MF_00923"/>
    </source>
</evidence>
<dbReference type="EMBL" id="CP134146">
    <property type="protein sequence ID" value="WNC69360.1"/>
    <property type="molecule type" value="Genomic_DNA"/>
</dbReference>
<evidence type="ECO:0000313" key="8">
    <source>
        <dbReference type="Proteomes" id="UP001248581"/>
    </source>
</evidence>
<organism evidence="7 8">
    <name type="scientific">Thalassotalea nanhaiensis</name>
    <dbReference type="NCBI Taxonomy" id="3065648"/>
    <lineage>
        <taxon>Bacteria</taxon>
        <taxon>Pseudomonadati</taxon>
        <taxon>Pseudomonadota</taxon>
        <taxon>Gammaproteobacteria</taxon>
        <taxon>Alteromonadales</taxon>
        <taxon>Colwelliaceae</taxon>
        <taxon>Thalassotalea</taxon>
    </lineage>
</organism>
<keyword evidence="1 4" id="KW-0732">Signal</keyword>
<keyword evidence="2 4" id="KW-0472">Membrane</keyword>
<comment type="subcellular location">
    <subcellularLocation>
        <location evidence="4">Cell outer membrane</location>
        <topology evidence="4">Lipid-anchor</topology>
    </subcellularLocation>
</comment>
<dbReference type="InterPro" id="IPR017687">
    <property type="entry name" value="BamB"/>
</dbReference>
<reference evidence="8" key="1">
    <citation type="submission" date="2023-09" db="EMBL/GenBank/DDBJ databases">
        <authorList>
            <person name="Li S."/>
            <person name="Li X."/>
            <person name="Zhang C."/>
            <person name="Zhao Z."/>
        </authorList>
    </citation>
    <scope>NUCLEOTIDE SEQUENCE [LARGE SCALE GENOMIC DNA]</scope>
    <source>
        <strain evidence="8">SQ345</strain>
    </source>
</reference>
<evidence type="ECO:0000259" key="6">
    <source>
        <dbReference type="Pfam" id="PF13360"/>
    </source>
</evidence>
<evidence type="ECO:0000256" key="1">
    <source>
        <dbReference type="ARBA" id="ARBA00022729"/>
    </source>
</evidence>
<name>A0ABY9TKY1_9GAMM</name>
<comment type="subunit">
    <text evidence="4">Part of the Bam complex.</text>
</comment>
<dbReference type="InterPro" id="IPR018391">
    <property type="entry name" value="PQQ_b-propeller_rpt"/>
</dbReference>
<keyword evidence="4" id="KW-0449">Lipoprotein</keyword>
<accession>A0ABY9TKY1</accession>
<dbReference type="NCBIfam" id="TIGR03300">
    <property type="entry name" value="assembly_YfgL"/>
    <property type="match status" value="1"/>
</dbReference>
<dbReference type="PANTHER" id="PTHR34512">
    <property type="entry name" value="CELL SURFACE PROTEIN"/>
    <property type="match status" value="1"/>
</dbReference>
<dbReference type="NCBIfam" id="NF008351">
    <property type="entry name" value="PRK11138.1"/>
    <property type="match status" value="1"/>
</dbReference>
<evidence type="ECO:0000256" key="3">
    <source>
        <dbReference type="ARBA" id="ARBA00023237"/>
    </source>
</evidence>
<evidence type="ECO:0000313" key="7">
    <source>
        <dbReference type="EMBL" id="WNC69360.1"/>
    </source>
</evidence>
<feature type="signal peptide" evidence="5">
    <location>
        <begin position="1"/>
        <end position="22"/>
    </location>
</feature>
<keyword evidence="8" id="KW-1185">Reference proteome</keyword>
<keyword evidence="3 4" id="KW-0998">Cell outer membrane</keyword>
<dbReference type="SMART" id="SM00564">
    <property type="entry name" value="PQQ"/>
    <property type="match status" value="6"/>
</dbReference>
<dbReference type="RefSeq" id="WP_348388503.1">
    <property type="nucleotide sequence ID" value="NZ_CP134146.1"/>
</dbReference>
<dbReference type="InterPro" id="IPR015943">
    <property type="entry name" value="WD40/YVTN_repeat-like_dom_sf"/>
</dbReference>
<dbReference type="Gene3D" id="2.130.10.10">
    <property type="entry name" value="YVTN repeat-like/Quinoprotein amine dehydrogenase"/>
    <property type="match status" value="1"/>
</dbReference>